<reference evidence="1 2" key="1">
    <citation type="submission" date="2019-03" db="EMBL/GenBank/DDBJ databases">
        <title>First draft genome of Liparis tanakae, snailfish: a comprehensive survey of snailfish specific genes.</title>
        <authorList>
            <person name="Kim W."/>
            <person name="Song I."/>
            <person name="Jeong J.-H."/>
            <person name="Kim D."/>
            <person name="Kim S."/>
            <person name="Ryu S."/>
            <person name="Song J.Y."/>
            <person name="Lee S.K."/>
        </authorList>
    </citation>
    <scope>NUCLEOTIDE SEQUENCE [LARGE SCALE GENOMIC DNA]</scope>
    <source>
        <tissue evidence="1">Muscle</tissue>
    </source>
</reference>
<evidence type="ECO:0000313" key="2">
    <source>
        <dbReference type="Proteomes" id="UP000314294"/>
    </source>
</evidence>
<evidence type="ECO:0000313" key="1">
    <source>
        <dbReference type="EMBL" id="TNN44142.1"/>
    </source>
</evidence>
<dbReference type="EMBL" id="SRLO01000921">
    <property type="protein sequence ID" value="TNN44142.1"/>
    <property type="molecule type" value="Genomic_DNA"/>
</dbReference>
<dbReference type="Proteomes" id="UP000314294">
    <property type="component" value="Unassembled WGS sequence"/>
</dbReference>
<keyword evidence="2" id="KW-1185">Reference proteome</keyword>
<accession>A0A4Z2FUY8</accession>
<comment type="caution">
    <text evidence="1">The sequence shown here is derived from an EMBL/GenBank/DDBJ whole genome shotgun (WGS) entry which is preliminary data.</text>
</comment>
<dbReference type="AlphaFoldDB" id="A0A4Z2FUY8"/>
<protein>
    <submittedName>
        <fullName evidence="1">Uncharacterized protein</fullName>
    </submittedName>
</protein>
<gene>
    <name evidence="1" type="ORF">EYF80_045661</name>
</gene>
<proteinExistence type="predicted"/>
<sequence>MSAVGSGPRESSPVDDIISQRGRLMDPSPFCACGFDEVSSEALQSVVMSTSALGEASQLCGDKRHSMNTQVYRVRGPVVTQSYPDTE</sequence>
<organism evidence="1 2">
    <name type="scientific">Liparis tanakae</name>
    <name type="common">Tanaka's snailfish</name>
    <dbReference type="NCBI Taxonomy" id="230148"/>
    <lineage>
        <taxon>Eukaryota</taxon>
        <taxon>Metazoa</taxon>
        <taxon>Chordata</taxon>
        <taxon>Craniata</taxon>
        <taxon>Vertebrata</taxon>
        <taxon>Euteleostomi</taxon>
        <taxon>Actinopterygii</taxon>
        <taxon>Neopterygii</taxon>
        <taxon>Teleostei</taxon>
        <taxon>Neoteleostei</taxon>
        <taxon>Acanthomorphata</taxon>
        <taxon>Eupercaria</taxon>
        <taxon>Perciformes</taxon>
        <taxon>Cottioidei</taxon>
        <taxon>Cottales</taxon>
        <taxon>Liparidae</taxon>
        <taxon>Liparis</taxon>
    </lineage>
</organism>
<name>A0A4Z2FUY8_9TELE</name>